<feature type="binding site" evidence="4">
    <location>
        <position position="65"/>
    </location>
    <ligand>
        <name>a divalent metal cation</name>
        <dbReference type="ChEBI" id="CHEBI:60240"/>
        <label>1</label>
    </ligand>
</feature>
<feature type="binding site" evidence="4">
    <location>
        <position position="221"/>
    </location>
    <ligand>
        <name>a divalent metal cation</name>
        <dbReference type="ChEBI" id="CHEBI:60240"/>
        <label>1</label>
    </ligand>
</feature>
<proteinExistence type="inferred from homology"/>
<dbReference type="PANTHER" id="PTHR13799:SF14">
    <property type="entry name" value="GTP CYCLOHYDROLASE 1 TYPE 2 HOMOLOG"/>
    <property type="match status" value="1"/>
</dbReference>
<dbReference type="GO" id="GO:0046872">
    <property type="term" value="F:metal ion binding"/>
    <property type="evidence" value="ECO:0007669"/>
    <property type="project" value="UniProtKB-KW"/>
</dbReference>
<comment type="caution">
    <text evidence="5">The sequence shown here is derived from an EMBL/GenBank/DDBJ whole genome shotgun (WGS) entry which is preliminary data.</text>
</comment>
<organism evidence="5 6">
    <name type="scientific">Hominenteromicrobium mulieris</name>
    <dbReference type="NCBI Taxonomy" id="2885357"/>
    <lineage>
        <taxon>Bacteria</taxon>
        <taxon>Bacillati</taxon>
        <taxon>Bacillota</taxon>
        <taxon>Clostridia</taxon>
        <taxon>Eubacteriales</taxon>
        <taxon>Oscillospiraceae</taxon>
        <taxon>Hominenteromicrobium</taxon>
    </lineage>
</organism>
<accession>A0AAE3AN79</accession>
<comment type="similarity">
    <text evidence="1">Belongs to the GTP cyclohydrolase I type 2/NIF3 family.</text>
</comment>
<sequence>MTVREIYDAIDRIAPFQTAMDFDNVGILVGDENVDVTKTLLCLDVTPRVLREAKSIGVELIISHHPVIFNPLRTVQPQNIIYALVQSGIAVISAHTNLDMAYPYGVNDALCRKLGLQNVCGILKEGETDIAYMGELPEEMTTEDFAAHIKEALGLSAVRCTAVSKMLRTVAVVGGAGGDYALAAQAKGADAFVTGEVKHHEAIAAQQAGLALYEAGHYHTELPYRERLKAYLDTACPGVEFIVSESERPPMETL</sequence>
<dbReference type="PANTHER" id="PTHR13799">
    <property type="entry name" value="NGG1 INTERACTING FACTOR 3"/>
    <property type="match status" value="1"/>
</dbReference>
<evidence type="ECO:0000256" key="4">
    <source>
        <dbReference type="PIRSR" id="PIRSR602678-1"/>
    </source>
</evidence>
<evidence type="ECO:0000313" key="6">
    <source>
        <dbReference type="Proteomes" id="UP001199424"/>
    </source>
</evidence>
<dbReference type="SUPFAM" id="SSF102705">
    <property type="entry name" value="NIF3 (NGG1p interacting factor 3)-like"/>
    <property type="match status" value="1"/>
</dbReference>
<keyword evidence="3 4" id="KW-0479">Metal-binding</keyword>
<protein>
    <recommendedName>
        <fullName evidence="2">GTP cyclohydrolase 1 type 2 homolog</fullName>
    </recommendedName>
</protein>
<dbReference type="Proteomes" id="UP001199424">
    <property type="component" value="Unassembled WGS sequence"/>
</dbReference>
<dbReference type="InterPro" id="IPR002678">
    <property type="entry name" value="DUF34/NIF3"/>
</dbReference>
<dbReference type="AlphaFoldDB" id="A0AAE3AN79"/>
<dbReference type="InterPro" id="IPR036069">
    <property type="entry name" value="DUF34/NIF3_sf"/>
</dbReference>
<feature type="binding site" evidence="4">
    <location>
        <position position="64"/>
    </location>
    <ligand>
        <name>a divalent metal cation</name>
        <dbReference type="ChEBI" id="CHEBI:60240"/>
        <label>2</label>
    </ligand>
</feature>
<dbReference type="Gene3D" id="3.40.1390.30">
    <property type="entry name" value="NIF3 (NGG1p interacting factor 3)-like"/>
    <property type="match status" value="2"/>
</dbReference>
<name>A0AAE3AN79_9FIRM</name>
<gene>
    <name evidence="5" type="ORF">LKD31_10235</name>
</gene>
<evidence type="ECO:0000313" key="5">
    <source>
        <dbReference type="EMBL" id="MCC2137391.1"/>
    </source>
</evidence>
<evidence type="ECO:0000256" key="1">
    <source>
        <dbReference type="ARBA" id="ARBA00006964"/>
    </source>
</evidence>
<dbReference type="GO" id="GO:0005737">
    <property type="term" value="C:cytoplasm"/>
    <property type="evidence" value="ECO:0007669"/>
    <property type="project" value="TreeGrafter"/>
</dbReference>
<keyword evidence="6" id="KW-1185">Reference proteome</keyword>
<reference evidence="5" key="1">
    <citation type="submission" date="2021-10" db="EMBL/GenBank/DDBJ databases">
        <title>Anaerobic single-cell dispensing facilitates the cultivation of human gut bacteria.</title>
        <authorList>
            <person name="Afrizal A."/>
        </authorList>
    </citation>
    <scope>NUCLEOTIDE SEQUENCE</scope>
    <source>
        <strain evidence="5">CLA-AA-H250</strain>
    </source>
</reference>
<feature type="binding site" evidence="4">
    <location>
        <position position="99"/>
    </location>
    <ligand>
        <name>a divalent metal cation</name>
        <dbReference type="ChEBI" id="CHEBI:60240"/>
        <label>1</label>
    </ligand>
</feature>
<dbReference type="RefSeq" id="WP_308449622.1">
    <property type="nucleotide sequence ID" value="NZ_JAJEQC010000009.1"/>
</dbReference>
<dbReference type="EMBL" id="JAJEQC010000009">
    <property type="protein sequence ID" value="MCC2137391.1"/>
    <property type="molecule type" value="Genomic_DNA"/>
</dbReference>
<feature type="binding site" evidence="4">
    <location>
        <position position="217"/>
    </location>
    <ligand>
        <name>a divalent metal cation</name>
        <dbReference type="ChEBI" id="CHEBI:60240"/>
        <label>1</label>
    </ligand>
</feature>
<dbReference type="NCBIfam" id="TIGR00486">
    <property type="entry name" value="YbgI_SA1388"/>
    <property type="match status" value="1"/>
</dbReference>
<evidence type="ECO:0000256" key="2">
    <source>
        <dbReference type="ARBA" id="ARBA00022112"/>
    </source>
</evidence>
<evidence type="ECO:0000256" key="3">
    <source>
        <dbReference type="ARBA" id="ARBA00022723"/>
    </source>
</evidence>
<dbReference type="FunFam" id="3.40.1390.30:FF:000001">
    <property type="entry name" value="GTP cyclohydrolase 1 type 2"/>
    <property type="match status" value="1"/>
</dbReference>
<dbReference type="Pfam" id="PF01784">
    <property type="entry name" value="DUF34_NIF3"/>
    <property type="match status" value="1"/>
</dbReference>